<dbReference type="InterPro" id="IPR052745">
    <property type="entry name" value="G3P_Oxidase/Oxidoreductase"/>
</dbReference>
<dbReference type="InterPro" id="IPR007419">
    <property type="entry name" value="BFD-like_2Fe2S-bd_dom"/>
</dbReference>
<evidence type="ECO:0000256" key="1">
    <source>
        <dbReference type="ARBA" id="ARBA00023002"/>
    </source>
</evidence>
<feature type="domain" description="FAD dependent oxidoreductase" evidence="2">
    <location>
        <begin position="18"/>
        <end position="365"/>
    </location>
</feature>
<dbReference type="GO" id="GO:0016491">
    <property type="term" value="F:oxidoreductase activity"/>
    <property type="evidence" value="ECO:0007669"/>
    <property type="project" value="UniProtKB-KW"/>
</dbReference>
<dbReference type="PANTHER" id="PTHR42720">
    <property type="entry name" value="GLYCEROL-3-PHOSPHATE DEHYDROGENASE"/>
    <property type="match status" value="1"/>
</dbReference>
<dbReference type="SUPFAM" id="SSF51905">
    <property type="entry name" value="FAD/NAD(P)-binding domain"/>
    <property type="match status" value="1"/>
</dbReference>
<dbReference type="InterPro" id="IPR036188">
    <property type="entry name" value="FAD/NAD-bd_sf"/>
</dbReference>
<keyword evidence="1" id="KW-0560">Oxidoreductase</keyword>
<organism evidence="4 5">
    <name type="scientific">Tistrella mobilis</name>
    <dbReference type="NCBI Taxonomy" id="171437"/>
    <lineage>
        <taxon>Bacteria</taxon>
        <taxon>Pseudomonadati</taxon>
        <taxon>Pseudomonadota</taxon>
        <taxon>Alphaproteobacteria</taxon>
        <taxon>Geminicoccales</taxon>
        <taxon>Geminicoccaceae</taxon>
        <taxon>Tistrella</taxon>
    </lineage>
</organism>
<dbReference type="SUPFAM" id="SSF54373">
    <property type="entry name" value="FAD-linked reductases, C-terminal domain"/>
    <property type="match status" value="1"/>
</dbReference>
<evidence type="ECO:0000313" key="4">
    <source>
        <dbReference type="EMBL" id="KYO56561.1"/>
    </source>
</evidence>
<dbReference type="Pfam" id="PF04324">
    <property type="entry name" value="Fer2_BFD"/>
    <property type="match status" value="1"/>
</dbReference>
<dbReference type="PANTHER" id="PTHR42720:SF1">
    <property type="entry name" value="GLYCEROL 3-PHOSPHATE OXIDASE"/>
    <property type="match status" value="1"/>
</dbReference>
<feature type="domain" description="BFD-like [2Fe-2S]-binding" evidence="3">
    <location>
        <begin position="406"/>
        <end position="457"/>
    </location>
</feature>
<sequence length="482" mass="51005">MAPAGDASRHGSRDGIFDVAIIGAGVIGCALARRFTLEGARVVLIEKAADVLDGASKGNSAILHTGFDAPPGSVEAACIAEGYREYLEIRARLNLPLLKTGALVVAWTDEEAATLPDLIAQAQANGVDDVEPLTEAEARRLEPALGPGVRAAFRVPREYVIDPWSAPHAYLRQAVENGARLMTSAPVTAGVFDGSTWCLETPRGAVRAGLVINAAGLWGDRVDDLLTGATDFTIRPRKGQFVVYDKPAAALAGHILLPVPNKVTKGIVVCRTAFGNLLVGPTAEEQEDRERAGLVPETLEALIRRGTEILPALKDHEVTAIYAGLRPATEFKDYRIRVEAARRYVTVGGIRSTGLSSALGTAAYVHRLTAGLLAGHQAIADPVWPRMPMLAEHETRDWQCAGNGGIVCHCERVTRREIEAALDGPTGARSLAGLKRRTRVTMGRCQGFYCSEALAAITAGRLAVPMTADPTTAPPAAAGGEA</sequence>
<dbReference type="Proteomes" id="UP000075787">
    <property type="component" value="Unassembled WGS sequence"/>
</dbReference>
<dbReference type="InterPro" id="IPR041854">
    <property type="entry name" value="BFD-like_2Fe2S-bd_dom_sf"/>
</dbReference>
<accession>A0A162LRW3</accession>
<dbReference type="CDD" id="cd19946">
    <property type="entry name" value="GlpA-like_Fer2_BFD-like"/>
    <property type="match status" value="1"/>
</dbReference>
<protein>
    <submittedName>
        <fullName evidence="4">FAD/NAD(P)-binding oxidoreductase</fullName>
    </submittedName>
</protein>
<proteinExistence type="predicted"/>
<dbReference type="GeneID" id="97240570"/>
<evidence type="ECO:0000313" key="5">
    <source>
        <dbReference type="Proteomes" id="UP000075787"/>
    </source>
</evidence>
<comment type="caution">
    <text evidence="4">The sequence shown here is derived from an EMBL/GenBank/DDBJ whole genome shotgun (WGS) entry which is preliminary data.</text>
</comment>
<dbReference type="AlphaFoldDB" id="A0A162LRW3"/>
<name>A0A162LRW3_9PROT</name>
<dbReference type="OrthoDB" id="9801699at2"/>
<evidence type="ECO:0000259" key="2">
    <source>
        <dbReference type="Pfam" id="PF01266"/>
    </source>
</evidence>
<gene>
    <name evidence="4" type="ORF">AUP44_21855</name>
</gene>
<evidence type="ECO:0000259" key="3">
    <source>
        <dbReference type="Pfam" id="PF04324"/>
    </source>
</evidence>
<dbReference type="Pfam" id="PF01266">
    <property type="entry name" value="DAO"/>
    <property type="match status" value="1"/>
</dbReference>
<dbReference type="InterPro" id="IPR006076">
    <property type="entry name" value="FAD-dep_OxRdtase"/>
</dbReference>
<dbReference type="Gene3D" id="1.10.10.1100">
    <property type="entry name" value="BFD-like [2Fe-2S]-binding domain"/>
    <property type="match status" value="1"/>
</dbReference>
<dbReference type="Gene3D" id="3.50.50.60">
    <property type="entry name" value="FAD/NAD(P)-binding domain"/>
    <property type="match status" value="1"/>
</dbReference>
<dbReference type="RefSeq" id="WP_062761836.1">
    <property type="nucleotide sequence ID" value="NZ_CP121045.1"/>
</dbReference>
<dbReference type="EMBL" id="LPZR01000041">
    <property type="protein sequence ID" value="KYO56561.1"/>
    <property type="molecule type" value="Genomic_DNA"/>
</dbReference>
<reference evidence="4 5" key="1">
    <citation type="submission" date="2015-12" db="EMBL/GenBank/DDBJ databases">
        <title>Genome sequence of Tistrella mobilis MCCC 1A02139.</title>
        <authorList>
            <person name="Lu L."/>
            <person name="Lai Q."/>
            <person name="Shao Z."/>
            <person name="Qian P."/>
        </authorList>
    </citation>
    <scope>NUCLEOTIDE SEQUENCE [LARGE SCALE GENOMIC DNA]</scope>
    <source>
        <strain evidence="4 5">MCCC 1A02139</strain>
    </source>
</reference>
<dbReference type="Gene3D" id="3.30.9.10">
    <property type="entry name" value="D-Amino Acid Oxidase, subunit A, domain 2"/>
    <property type="match status" value="1"/>
</dbReference>